<dbReference type="InterPro" id="IPR040177">
    <property type="entry name" value="SLC30A9"/>
</dbReference>
<dbReference type="Pfam" id="PF01545">
    <property type="entry name" value="Cation_efflux"/>
    <property type="match status" value="1"/>
</dbReference>
<feature type="transmembrane region" description="Helical" evidence="7">
    <location>
        <begin position="312"/>
        <end position="330"/>
    </location>
</feature>
<gene>
    <name evidence="9" type="ORF">CEUSTIGMA_g8917.t1</name>
</gene>
<dbReference type="SUPFAM" id="SSF161111">
    <property type="entry name" value="Cation efflux protein transmembrane domain-like"/>
    <property type="match status" value="1"/>
</dbReference>
<comment type="caution">
    <text evidence="9">The sequence shown here is derived from an EMBL/GenBank/DDBJ whole genome shotgun (WGS) entry which is preliminary data.</text>
</comment>
<feature type="region of interest" description="Disordered" evidence="6">
    <location>
        <begin position="465"/>
        <end position="518"/>
    </location>
</feature>
<evidence type="ECO:0000259" key="8">
    <source>
        <dbReference type="Pfam" id="PF01545"/>
    </source>
</evidence>
<feature type="transmembrane region" description="Helical" evidence="7">
    <location>
        <begin position="288"/>
        <end position="306"/>
    </location>
</feature>
<organism evidence="9 10">
    <name type="scientific">Chlamydomonas eustigma</name>
    <dbReference type="NCBI Taxonomy" id="1157962"/>
    <lineage>
        <taxon>Eukaryota</taxon>
        <taxon>Viridiplantae</taxon>
        <taxon>Chlorophyta</taxon>
        <taxon>core chlorophytes</taxon>
        <taxon>Chlorophyceae</taxon>
        <taxon>CS clade</taxon>
        <taxon>Chlamydomonadales</taxon>
        <taxon>Chlamydomonadaceae</taxon>
        <taxon>Chlamydomonas</taxon>
    </lineage>
</organism>
<dbReference type="AlphaFoldDB" id="A0A250XEH5"/>
<sequence length="518" mass="56506">MLRVDAHQMPSALCQSSPAFYQNLRGEVRHGNRLTGNRVVTSSPVRGHSELHSLVPSHTSRSWTSDLRNVQSPYLLGRHHLSTDEREESKKPLSLQDIGLASRCKASATAIHAADMHDEQSKRELRSLNVAIVVNVLIFFAKGVVHLITGSSSMLAEALHSIADVLNQMLLRIGVLKSLQAPTQQFQYGYLRDRFVWSLISGVGIFFLGSGASIIHGLHALHESHQVEGIFWTYLVLGVSAALEAVSLYVAYQGIKDGAAARNMSVTAYITSGVDPTTVAVLMEDGGAIVGLMIAGLGTALTQYTGSALFDAMGSIGVGLLLGVIATFLVSKNRQLLLGRSMNPKEVQEVQSLLRRDAVVSYILDTKTEEIGPSIFRFKAEVAWDGEQLAGRYLSRVGRERFIARLQEALKDPDPTAIDQVLKAYGRGIISAVGAEVDRLETEIQSLNPGIRFVDLETDRGRARAGPVNVYDNDFDPGPVSEHVPEQAFDEPFTSYDDNNDAQQASEKSSKSKVDKIK</sequence>
<feature type="transmembrane region" description="Helical" evidence="7">
    <location>
        <begin position="128"/>
        <end position="148"/>
    </location>
</feature>
<protein>
    <recommendedName>
        <fullName evidence="8">Cation efflux protein transmembrane domain-containing protein</fullName>
    </recommendedName>
</protein>
<evidence type="ECO:0000313" key="10">
    <source>
        <dbReference type="Proteomes" id="UP000232323"/>
    </source>
</evidence>
<evidence type="ECO:0000256" key="3">
    <source>
        <dbReference type="ARBA" id="ARBA00022692"/>
    </source>
</evidence>
<accession>A0A250XEH5</accession>
<feature type="transmembrane region" description="Helical" evidence="7">
    <location>
        <begin position="195"/>
        <end position="218"/>
    </location>
</feature>
<proteinExistence type="predicted"/>
<dbReference type="PANTHER" id="PTHR13414">
    <property type="entry name" value="HUEL-CATION TRANSPORTER"/>
    <property type="match status" value="1"/>
</dbReference>
<dbReference type="GO" id="GO:0006882">
    <property type="term" value="P:intracellular zinc ion homeostasis"/>
    <property type="evidence" value="ECO:0007669"/>
    <property type="project" value="TreeGrafter"/>
</dbReference>
<dbReference type="OrthoDB" id="435980at2759"/>
<evidence type="ECO:0000256" key="2">
    <source>
        <dbReference type="ARBA" id="ARBA00022448"/>
    </source>
</evidence>
<dbReference type="GO" id="GO:0008324">
    <property type="term" value="F:monoatomic cation transmembrane transporter activity"/>
    <property type="evidence" value="ECO:0007669"/>
    <property type="project" value="InterPro"/>
</dbReference>
<dbReference type="InterPro" id="IPR058533">
    <property type="entry name" value="Cation_efflux_TM"/>
</dbReference>
<evidence type="ECO:0000256" key="5">
    <source>
        <dbReference type="ARBA" id="ARBA00023136"/>
    </source>
</evidence>
<keyword evidence="10" id="KW-1185">Reference proteome</keyword>
<feature type="domain" description="Cation efflux protein transmembrane" evidence="8">
    <location>
        <begin position="130"/>
        <end position="338"/>
    </location>
</feature>
<evidence type="ECO:0000256" key="6">
    <source>
        <dbReference type="SAM" id="MobiDB-lite"/>
    </source>
</evidence>
<evidence type="ECO:0000256" key="1">
    <source>
        <dbReference type="ARBA" id="ARBA00004141"/>
    </source>
</evidence>
<name>A0A250XEH5_9CHLO</name>
<dbReference type="InterPro" id="IPR002524">
    <property type="entry name" value="Cation_efflux"/>
</dbReference>
<keyword evidence="2" id="KW-0813">Transport</keyword>
<keyword evidence="5 7" id="KW-0472">Membrane</keyword>
<dbReference type="NCBIfam" id="TIGR01297">
    <property type="entry name" value="CDF"/>
    <property type="match status" value="1"/>
</dbReference>
<comment type="subcellular location">
    <subcellularLocation>
        <location evidence="1">Membrane</location>
        <topology evidence="1">Multi-pass membrane protein</topology>
    </subcellularLocation>
</comment>
<dbReference type="GO" id="GO:0006829">
    <property type="term" value="P:zinc ion transport"/>
    <property type="evidence" value="ECO:0007669"/>
    <property type="project" value="InterPro"/>
</dbReference>
<dbReference type="PANTHER" id="PTHR13414:SF9">
    <property type="entry name" value="PROTON-COUPLED ZINC ANTIPORTER SLC30A9, MITOCHONDRIAL"/>
    <property type="match status" value="1"/>
</dbReference>
<dbReference type="STRING" id="1157962.A0A250XEH5"/>
<reference evidence="9 10" key="1">
    <citation type="submission" date="2017-08" db="EMBL/GenBank/DDBJ databases">
        <title>Acidophilic green algal genome provides insights into adaptation to an acidic environment.</title>
        <authorList>
            <person name="Hirooka S."/>
            <person name="Hirose Y."/>
            <person name="Kanesaki Y."/>
            <person name="Higuchi S."/>
            <person name="Fujiwara T."/>
            <person name="Onuma R."/>
            <person name="Era A."/>
            <person name="Ohbayashi R."/>
            <person name="Uzuka A."/>
            <person name="Nozaki H."/>
            <person name="Yoshikawa H."/>
            <person name="Miyagishima S.Y."/>
        </authorList>
    </citation>
    <scope>NUCLEOTIDE SEQUENCE [LARGE SCALE GENOMIC DNA]</scope>
    <source>
        <strain evidence="9 10">NIES-2499</strain>
    </source>
</reference>
<keyword evidence="3 7" id="KW-0812">Transmembrane</keyword>
<dbReference type="GO" id="GO:0016020">
    <property type="term" value="C:membrane"/>
    <property type="evidence" value="ECO:0007669"/>
    <property type="project" value="UniProtKB-SubCell"/>
</dbReference>
<dbReference type="EMBL" id="BEGY01000066">
    <property type="protein sequence ID" value="GAX81488.1"/>
    <property type="molecule type" value="Genomic_DNA"/>
</dbReference>
<evidence type="ECO:0000256" key="4">
    <source>
        <dbReference type="ARBA" id="ARBA00022989"/>
    </source>
</evidence>
<keyword evidence="4 7" id="KW-1133">Transmembrane helix</keyword>
<dbReference type="GO" id="GO:0005783">
    <property type="term" value="C:endoplasmic reticulum"/>
    <property type="evidence" value="ECO:0007669"/>
    <property type="project" value="TreeGrafter"/>
</dbReference>
<feature type="transmembrane region" description="Helical" evidence="7">
    <location>
        <begin position="230"/>
        <end position="252"/>
    </location>
</feature>
<dbReference type="InterPro" id="IPR027469">
    <property type="entry name" value="Cation_efflux_TMD_sf"/>
</dbReference>
<dbReference type="Gene3D" id="1.20.1510.10">
    <property type="entry name" value="Cation efflux protein transmembrane domain"/>
    <property type="match status" value="1"/>
</dbReference>
<feature type="compositionally biased region" description="Basic and acidic residues" evidence="6">
    <location>
        <begin position="508"/>
        <end position="518"/>
    </location>
</feature>
<evidence type="ECO:0000313" key="9">
    <source>
        <dbReference type="EMBL" id="GAX81488.1"/>
    </source>
</evidence>
<dbReference type="Proteomes" id="UP000232323">
    <property type="component" value="Unassembled WGS sequence"/>
</dbReference>
<evidence type="ECO:0000256" key="7">
    <source>
        <dbReference type="SAM" id="Phobius"/>
    </source>
</evidence>